<gene>
    <name evidence="3" type="ORF">SLS62_007362</name>
</gene>
<evidence type="ECO:0000313" key="3">
    <source>
        <dbReference type="EMBL" id="KAK7750662.1"/>
    </source>
</evidence>
<keyword evidence="2" id="KW-0539">Nucleus</keyword>
<comment type="subcellular location">
    <subcellularLocation>
        <location evidence="1">Nucleus</location>
    </subcellularLocation>
</comment>
<sequence length="239" mass="27891">MIDTSYLPDNDTLPNYRSGCCFEYMYGITFTIAESIQETCRLSEYIARYEASCEEIPDTLLQACEMLGDRLLSWSLSLEKVTSFPSDNTSGSMGDDAKMRTIFNHHAGAWHMAALIYYYQCIQRFRVEDLQEEIGFVAEHMHAVEDLKAACRSDRARRMAPITWPAFVASCDAAQGGQNRASWRRWWERVQQYNIANIQRQWETVQQIWRRKDELEETGCASQSWLQIFHDLEFHLLLI</sequence>
<evidence type="ECO:0000256" key="2">
    <source>
        <dbReference type="ARBA" id="ARBA00023242"/>
    </source>
</evidence>
<keyword evidence="4" id="KW-1185">Reference proteome</keyword>
<reference evidence="3 4" key="1">
    <citation type="submission" date="2024-02" db="EMBL/GenBank/DDBJ databases">
        <title>De novo assembly and annotation of 12 fungi associated with fruit tree decline syndrome in Ontario, Canada.</title>
        <authorList>
            <person name="Sulman M."/>
            <person name="Ellouze W."/>
            <person name="Ilyukhin E."/>
        </authorList>
    </citation>
    <scope>NUCLEOTIDE SEQUENCE [LARGE SCALE GENOMIC DNA]</scope>
    <source>
        <strain evidence="3 4">M11/M66-122</strain>
    </source>
</reference>
<dbReference type="Proteomes" id="UP001320420">
    <property type="component" value="Unassembled WGS sequence"/>
</dbReference>
<evidence type="ECO:0000313" key="4">
    <source>
        <dbReference type="Proteomes" id="UP001320420"/>
    </source>
</evidence>
<dbReference type="InterPro" id="IPR021858">
    <property type="entry name" value="Fun_TF"/>
</dbReference>
<organism evidence="3 4">
    <name type="scientific">Diatrype stigma</name>
    <dbReference type="NCBI Taxonomy" id="117547"/>
    <lineage>
        <taxon>Eukaryota</taxon>
        <taxon>Fungi</taxon>
        <taxon>Dikarya</taxon>
        <taxon>Ascomycota</taxon>
        <taxon>Pezizomycotina</taxon>
        <taxon>Sordariomycetes</taxon>
        <taxon>Xylariomycetidae</taxon>
        <taxon>Xylariales</taxon>
        <taxon>Diatrypaceae</taxon>
        <taxon>Diatrype</taxon>
    </lineage>
</organism>
<dbReference type="AlphaFoldDB" id="A0AAN9YQC0"/>
<accession>A0AAN9YQC0</accession>
<dbReference type="PANTHER" id="PTHR37534:SF46">
    <property type="entry name" value="ZN(II)2CYS6 TRANSCRIPTION FACTOR (EUROFUNG)"/>
    <property type="match status" value="1"/>
</dbReference>
<dbReference type="EMBL" id="JAKJXP020000060">
    <property type="protein sequence ID" value="KAK7750662.1"/>
    <property type="molecule type" value="Genomic_DNA"/>
</dbReference>
<name>A0AAN9YQC0_9PEZI</name>
<dbReference type="Pfam" id="PF11951">
    <property type="entry name" value="Fungal_trans_2"/>
    <property type="match status" value="1"/>
</dbReference>
<dbReference type="PANTHER" id="PTHR37534">
    <property type="entry name" value="TRANSCRIPTIONAL ACTIVATOR PROTEIN UGA3"/>
    <property type="match status" value="1"/>
</dbReference>
<protein>
    <submittedName>
        <fullName evidence="3">Uncharacterized protein</fullName>
    </submittedName>
</protein>
<comment type="caution">
    <text evidence="3">The sequence shown here is derived from an EMBL/GenBank/DDBJ whole genome shotgun (WGS) entry which is preliminary data.</text>
</comment>
<proteinExistence type="predicted"/>
<evidence type="ECO:0000256" key="1">
    <source>
        <dbReference type="ARBA" id="ARBA00004123"/>
    </source>
</evidence>
<dbReference type="GO" id="GO:0005634">
    <property type="term" value="C:nucleus"/>
    <property type="evidence" value="ECO:0007669"/>
    <property type="project" value="UniProtKB-SubCell"/>
</dbReference>